<evidence type="ECO:0000313" key="2">
    <source>
        <dbReference type="EMBL" id="GJT73941.1"/>
    </source>
</evidence>
<protein>
    <submittedName>
        <fullName evidence="2">Uncharacterized protein</fullName>
    </submittedName>
</protein>
<name>A0ABQ5GEN7_9ASTR</name>
<keyword evidence="3" id="KW-1185">Reference proteome</keyword>
<sequence length="321" mass="35111">MSDSEHSTVSYTSISSDSDPSAWGIPLMDVDEVPEMDPYEEVAQQGQEAPPSPASAPDPIELEDRVLVYVPELAYPEYLAPSDDEIPIEDQPLPNDASHVALSLGYMADFDPEEDPIKYVADDDDEDDDDEEEEHLAPVDSTDVASPAATPPPPPPAYRTTARMSIQAQAPIPFLSKAEEPLDYRAAGIRLRVASSLPLPAPSTSRRADIPEADILPWKRLLLTAPTPRFEVGESSAAAASRQQGSTMARGVDYIFTDTVYASVRASERRTMAAIKMVNLRVSYQAQRQDVNDHATRVMMRIQVLEARARINTLEDTGSSA</sequence>
<gene>
    <name evidence="2" type="ORF">Tco_1033227</name>
</gene>
<feature type="compositionally biased region" description="Acidic residues" evidence="1">
    <location>
        <begin position="122"/>
        <end position="134"/>
    </location>
</feature>
<dbReference type="EMBL" id="BQNB010018397">
    <property type="protein sequence ID" value="GJT73941.1"/>
    <property type="molecule type" value="Genomic_DNA"/>
</dbReference>
<feature type="region of interest" description="Disordered" evidence="1">
    <location>
        <begin position="81"/>
        <end position="100"/>
    </location>
</feature>
<proteinExistence type="predicted"/>
<evidence type="ECO:0000256" key="1">
    <source>
        <dbReference type="SAM" id="MobiDB-lite"/>
    </source>
</evidence>
<feature type="region of interest" description="Disordered" evidence="1">
    <location>
        <begin position="1"/>
        <end position="60"/>
    </location>
</feature>
<feature type="region of interest" description="Disordered" evidence="1">
    <location>
        <begin position="116"/>
        <end position="160"/>
    </location>
</feature>
<evidence type="ECO:0000313" key="3">
    <source>
        <dbReference type="Proteomes" id="UP001151760"/>
    </source>
</evidence>
<comment type="caution">
    <text evidence="2">The sequence shown here is derived from an EMBL/GenBank/DDBJ whole genome shotgun (WGS) entry which is preliminary data.</text>
</comment>
<dbReference type="Proteomes" id="UP001151760">
    <property type="component" value="Unassembled WGS sequence"/>
</dbReference>
<feature type="compositionally biased region" description="Acidic residues" evidence="1">
    <location>
        <begin position="29"/>
        <end position="40"/>
    </location>
</feature>
<accession>A0ABQ5GEN7</accession>
<reference evidence="2" key="1">
    <citation type="journal article" date="2022" name="Int. J. Mol. Sci.">
        <title>Draft Genome of Tanacetum Coccineum: Genomic Comparison of Closely Related Tanacetum-Family Plants.</title>
        <authorList>
            <person name="Yamashiro T."/>
            <person name="Shiraishi A."/>
            <person name="Nakayama K."/>
            <person name="Satake H."/>
        </authorList>
    </citation>
    <scope>NUCLEOTIDE SEQUENCE</scope>
</reference>
<feature type="compositionally biased region" description="Low complexity" evidence="1">
    <location>
        <begin position="7"/>
        <end position="21"/>
    </location>
</feature>
<organism evidence="2 3">
    <name type="scientific">Tanacetum coccineum</name>
    <dbReference type="NCBI Taxonomy" id="301880"/>
    <lineage>
        <taxon>Eukaryota</taxon>
        <taxon>Viridiplantae</taxon>
        <taxon>Streptophyta</taxon>
        <taxon>Embryophyta</taxon>
        <taxon>Tracheophyta</taxon>
        <taxon>Spermatophyta</taxon>
        <taxon>Magnoliopsida</taxon>
        <taxon>eudicotyledons</taxon>
        <taxon>Gunneridae</taxon>
        <taxon>Pentapetalae</taxon>
        <taxon>asterids</taxon>
        <taxon>campanulids</taxon>
        <taxon>Asterales</taxon>
        <taxon>Asteraceae</taxon>
        <taxon>Asteroideae</taxon>
        <taxon>Anthemideae</taxon>
        <taxon>Anthemidinae</taxon>
        <taxon>Tanacetum</taxon>
    </lineage>
</organism>
<reference evidence="2" key="2">
    <citation type="submission" date="2022-01" db="EMBL/GenBank/DDBJ databases">
        <authorList>
            <person name="Yamashiro T."/>
            <person name="Shiraishi A."/>
            <person name="Satake H."/>
            <person name="Nakayama K."/>
        </authorList>
    </citation>
    <scope>NUCLEOTIDE SEQUENCE</scope>
</reference>